<dbReference type="Proteomes" id="UP000005580">
    <property type="component" value="Unassembled WGS sequence"/>
</dbReference>
<proteinExistence type="predicted"/>
<dbReference type="EMBL" id="AEPE02000006">
    <property type="protein sequence ID" value="EFZ35883.1"/>
    <property type="molecule type" value="Genomic_DNA"/>
</dbReference>
<gene>
    <name evidence="1" type="ORF">HMPREF0663_11950</name>
</gene>
<comment type="caution">
    <text evidence="1">The sequence shown here is derived from an EMBL/GenBank/DDBJ whole genome shotgun (WGS) entry which is preliminary data.</text>
</comment>
<protein>
    <submittedName>
        <fullName evidence="1">Uncharacterized protein</fullName>
    </submittedName>
</protein>
<name>E7RT77_9BACT</name>
<evidence type="ECO:0000313" key="2">
    <source>
        <dbReference type="Proteomes" id="UP000005580"/>
    </source>
</evidence>
<sequence length="42" mass="4944">MLVTTKGQLFFFYHLNFIKFASRFVKSVVGAVSIEEISFYMF</sequence>
<keyword evidence="2" id="KW-1185">Reference proteome</keyword>
<dbReference type="AlphaFoldDB" id="E7RT77"/>
<accession>E7RT77</accession>
<evidence type="ECO:0000313" key="1">
    <source>
        <dbReference type="EMBL" id="EFZ35883.1"/>
    </source>
</evidence>
<dbReference type="HOGENOM" id="CLU_3255908_0_0_10"/>
<organism evidence="1 2">
    <name type="scientific">Hoylesella oralis ATCC 33269</name>
    <dbReference type="NCBI Taxonomy" id="873533"/>
    <lineage>
        <taxon>Bacteria</taxon>
        <taxon>Pseudomonadati</taxon>
        <taxon>Bacteroidota</taxon>
        <taxon>Bacteroidia</taxon>
        <taxon>Bacteroidales</taxon>
        <taxon>Prevotellaceae</taxon>
        <taxon>Hoylesella</taxon>
    </lineage>
</organism>
<reference evidence="1" key="1">
    <citation type="submission" date="2011-01" db="EMBL/GenBank/DDBJ databases">
        <authorList>
            <person name="Muzny D."/>
            <person name="Qin X."/>
            <person name="Buhay C."/>
            <person name="Dugan-Rocha S."/>
            <person name="Ding Y."/>
            <person name="Chen G."/>
            <person name="Hawes A."/>
            <person name="Holder M."/>
            <person name="Jhangiani S."/>
            <person name="Johnson A."/>
            <person name="Khan Z."/>
            <person name="Li Z."/>
            <person name="Liu W."/>
            <person name="Liu X."/>
            <person name="Perez L."/>
            <person name="Shen H."/>
            <person name="Wang Q."/>
            <person name="Watt J."/>
            <person name="Xi L."/>
            <person name="Xin Y."/>
            <person name="Zhou J."/>
            <person name="Deng J."/>
            <person name="Jiang H."/>
            <person name="Liu Y."/>
            <person name="Qu J."/>
            <person name="Song X.-Z."/>
            <person name="Zhang L."/>
            <person name="Villasana D."/>
            <person name="Johnson A."/>
            <person name="Liu J."/>
            <person name="Liyanage D."/>
            <person name="Lorensuhewa L."/>
            <person name="Robinson T."/>
            <person name="Song A."/>
            <person name="Song B.-B."/>
            <person name="Dinh H."/>
            <person name="Thornton R."/>
            <person name="Coyle M."/>
            <person name="Francisco L."/>
            <person name="Jackson L."/>
            <person name="Javaid M."/>
            <person name="Korchina V."/>
            <person name="Kovar C."/>
            <person name="Mata R."/>
            <person name="Mathew T."/>
            <person name="Ngo R."/>
            <person name="Nguyen L."/>
            <person name="Nguyen N."/>
            <person name="Okwuonu G."/>
            <person name="Ongeri F."/>
            <person name="Pham C."/>
            <person name="Simmons D."/>
            <person name="Wilczek-Boney K."/>
            <person name="Hale W."/>
            <person name="Jakkamsetti A."/>
            <person name="Pham P."/>
            <person name="Ruth R."/>
            <person name="San Lucas F."/>
            <person name="Warren J."/>
            <person name="Zhang J."/>
            <person name="Zhao Z."/>
            <person name="Zhou C."/>
            <person name="Zhu D."/>
            <person name="Lee S."/>
            <person name="Bess C."/>
            <person name="Blankenburg K."/>
            <person name="Forbes L."/>
            <person name="Fu Q."/>
            <person name="Gubbala S."/>
            <person name="Hirani K."/>
            <person name="Jayaseelan J.C."/>
            <person name="Lara F."/>
            <person name="Munidasa M."/>
            <person name="Palculict T."/>
            <person name="Patil S."/>
            <person name="Pu L.-L."/>
            <person name="Saada N."/>
            <person name="Tang L."/>
            <person name="Weissenberger G."/>
            <person name="Zhu Y."/>
            <person name="Hemphill L."/>
            <person name="Shang Y."/>
            <person name="Youmans B."/>
            <person name="Ayvaz T."/>
            <person name="Ross M."/>
            <person name="Santibanez J."/>
            <person name="Aqrawi P."/>
            <person name="Gross S."/>
            <person name="Joshi V."/>
            <person name="Fowler G."/>
            <person name="Nazareth L."/>
            <person name="Reid J."/>
            <person name="Worley K."/>
            <person name="Petrosino J."/>
            <person name="Highlander S."/>
            <person name="Gibbs R."/>
        </authorList>
    </citation>
    <scope>NUCLEOTIDE SEQUENCE [LARGE SCALE GENOMIC DNA]</scope>
    <source>
        <strain evidence="1">ATCC 33269</strain>
    </source>
</reference>